<feature type="region of interest" description="Disordered" evidence="1">
    <location>
        <begin position="399"/>
        <end position="451"/>
    </location>
</feature>
<gene>
    <name evidence="2" type="ORF">CYLTODRAFT_483077</name>
</gene>
<protein>
    <submittedName>
        <fullName evidence="2">Uncharacterized protein</fullName>
    </submittedName>
</protein>
<evidence type="ECO:0000313" key="3">
    <source>
        <dbReference type="Proteomes" id="UP000054007"/>
    </source>
</evidence>
<reference evidence="2 3" key="1">
    <citation type="journal article" date="2015" name="Fungal Genet. Biol.">
        <title>Evolution of novel wood decay mechanisms in Agaricales revealed by the genome sequences of Fistulina hepatica and Cylindrobasidium torrendii.</title>
        <authorList>
            <person name="Floudas D."/>
            <person name="Held B.W."/>
            <person name="Riley R."/>
            <person name="Nagy L.G."/>
            <person name="Koehler G."/>
            <person name="Ransdell A.S."/>
            <person name="Younus H."/>
            <person name="Chow J."/>
            <person name="Chiniquy J."/>
            <person name="Lipzen A."/>
            <person name="Tritt A."/>
            <person name="Sun H."/>
            <person name="Haridas S."/>
            <person name="LaButti K."/>
            <person name="Ohm R.A."/>
            <person name="Kues U."/>
            <person name="Blanchette R.A."/>
            <person name="Grigoriev I.V."/>
            <person name="Minto R.E."/>
            <person name="Hibbett D.S."/>
        </authorList>
    </citation>
    <scope>NUCLEOTIDE SEQUENCE [LARGE SCALE GENOMIC DNA]</scope>
    <source>
        <strain evidence="2 3">FP15055 ss-10</strain>
    </source>
</reference>
<proteinExistence type="predicted"/>
<dbReference type="AlphaFoldDB" id="A0A0D7ARZ6"/>
<name>A0A0D7ARZ6_9AGAR</name>
<evidence type="ECO:0000313" key="2">
    <source>
        <dbReference type="EMBL" id="KIY60775.1"/>
    </source>
</evidence>
<organism evidence="2 3">
    <name type="scientific">Cylindrobasidium torrendii FP15055 ss-10</name>
    <dbReference type="NCBI Taxonomy" id="1314674"/>
    <lineage>
        <taxon>Eukaryota</taxon>
        <taxon>Fungi</taxon>
        <taxon>Dikarya</taxon>
        <taxon>Basidiomycota</taxon>
        <taxon>Agaricomycotina</taxon>
        <taxon>Agaricomycetes</taxon>
        <taxon>Agaricomycetidae</taxon>
        <taxon>Agaricales</taxon>
        <taxon>Marasmiineae</taxon>
        <taxon>Physalacriaceae</taxon>
        <taxon>Cylindrobasidium</taxon>
    </lineage>
</organism>
<sequence>LAIAKEEHAALYAVGLNVQESSMSYALTLIMDIEQMQRTLGTEIQARAQGTTFQELNIEKQRTAITHALQKLRAAQKVLLPNIEEFFDPATNDKQHYNMDDLSIKPEERRVFAPSDLPQNALQVPRGCPRAFLDAEERLREAECRESLRGLQHSLRLRSAAHFFTVKNVTGHNPNTRAEAMLKKITVDIYLHKIRYRYGRAALLRLRGHGTWEDELQELNEGDVRALNERMLTAEEESEQERVHQAGHFIDIDLTFARNSVSQPGEGTRLLSWIWRMRPTGANESSDVQDALKIEYCKARARALRWEEEVSLLLAETERVPTFARTKAEKWRSRAVVANCEDPLLAEGYAAYAYEQASREEQYADTVTKKWAQLRPLAEDFIARRPVTAIIDFELDEDDSLELGGGTPFASAGDEPRDDEEDEDEDEDDEQVDTLDTAPAPAAEPSMLVDT</sequence>
<accession>A0A0D7ARZ6</accession>
<feature type="non-terminal residue" evidence="2">
    <location>
        <position position="1"/>
    </location>
</feature>
<dbReference type="STRING" id="1314674.A0A0D7ARZ6"/>
<dbReference type="Proteomes" id="UP000054007">
    <property type="component" value="Unassembled WGS sequence"/>
</dbReference>
<feature type="compositionally biased region" description="Acidic residues" evidence="1">
    <location>
        <begin position="416"/>
        <end position="433"/>
    </location>
</feature>
<dbReference type="EMBL" id="KN881271">
    <property type="protein sequence ID" value="KIY60775.1"/>
    <property type="molecule type" value="Genomic_DNA"/>
</dbReference>
<keyword evidence="3" id="KW-1185">Reference proteome</keyword>
<evidence type="ECO:0000256" key="1">
    <source>
        <dbReference type="SAM" id="MobiDB-lite"/>
    </source>
</evidence>
<dbReference type="OrthoDB" id="3263473at2759"/>